<gene>
    <name evidence="1" type="ORF">KL86PLE_10152</name>
</gene>
<evidence type="ECO:0000313" key="1">
    <source>
        <dbReference type="EMBL" id="SCM70428.1"/>
    </source>
</evidence>
<accession>A0A212KYQ2</accession>
<proteinExistence type="predicted"/>
<sequence length="62" mass="7371">MQDILTFFITRESFRRSLPTHTAEADQRFYDTAAPLAGKVRAAWRRLARWRHRLPRQETTGI</sequence>
<dbReference type="RefSeq" id="WP_288195548.1">
    <property type="nucleotide sequence ID" value="NZ_LT608334.1"/>
</dbReference>
<protein>
    <submittedName>
        <fullName evidence="1">Uncharacterized protein</fullName>
    </submittedName>
</protein>
<reference evidence="1" key="1">
    <citation type="submission" date="2016-08" db="EMBL/GenBank/DDBJ databases">
        <authorList>
            <person name="Seilhamer J.J."/>
        </authorList>
    </citation>
    <scope>NUCLEOTIDE SEQUENCE</scope>
    <source>
        <strain evidence="1">86</strain>
    </source>
</reference>
<dbReference type="AlphaFoldDB" id="A0A212KYQ2"/>
<dbReference type="EMBL" id="FMJD01000001">
    <property type="protein sequence ID" value="SCM70428.1"/>
    <property type="molecule type" value="Genomic_DNA"/>
</dbReference>
<name>A0A212KYQ2_9HYPH</name>
<organism evidence="1">
    <name type="scientific">uncultured Pleomorphomonas sp</name>
    <dbReference type="NCBI Taxonomy" id="442121"/>
    <lineage>
        <taxon>Bacteria</taxon>
        <taxon>Pseudomonadati</taxon>
        <taxon>Pseudomonadota</taxon>
        <taxon>Alphaproteobacteria</taxon>
        <taxon>Hyphomicrobiales</taxon>
        <taxon>Pleomorphomonadaceae</taxon>
        <taxon>Pleomorphomonas</taxon>
        <taxon>environmental samples</taxon>
    </lineage>
</organism>